<dbReference type="InterPro" id="IPR028994">
    <property type="entry name" value="Integrin_alpha_N"/>
</dbReference>
<dbReference type="RefSeq" id="WP_205360806.1">
    <property type="nucleotide sequence ID" value="NZ_JADKYB010000019.1"/>
</dbReference>
<name>A0ABS2TZ49_9ACTN</name>
<protein>
    <submittedName>
        <fullName evidence="3">VCBS repeat-containing protein</fullName>
    </submittedName>
</protein>
<gene>
    <name evidence="3" type="ORF">ITX44_29450</name>
</gene>
<evidence type="ECO:0000259" key="2">
    <source>
        <dbReference type="Pfam" id="PF07593"/>
    </source>
</evidence>
<dbReference type="InterPro" id="IPR027039">
    <property type="entry name" value="Crtac1"/>
</dbReference>
<accession>A0ABS2TZ49</accession>
<proteinExistence type="predicted"/>
<feature type="chain" id="PRO_5045838081" evidence="1">
    <location>
        <begin position="33"/>
        <end position="661"/>
    </location>
</feature>
<dbReference type="Proteomes" id="UP000749040">
    <property type="component" value="Unassembled WGS sequence"/>
</dbReference>
<evidence type="ECO:0000313" key="4">
    <source>
        <dbReference type="Proteomes" id="UP000749040"/>
    </source>
</evidence>
<organism evidence="3 4">
    <name type="scientific">Actinacidiphila acididurans</name>
    <dbReference type="NCBI Taxonomy" id="2784346"/>
    <lineage>
        <taxon>Bacteria</taxon>
        <taxon>Bacillati</taxon>
        <taxon>Actinomycetota</taxon>
        <taxon>Actinomycetes</taxon>
        <taxon>Kitasatosporales</taxon>
        <taxon>Streptomycetaceae</taxon>
        <taxon>Actinacidiphila</taxon>
    </lineage>
</organism>
<evidence type="ECO:0000256" key="1">
    <source>
        <dbReference type="SAM" id="SignalP"/>
    </source>
</evidence>
<feature type="domain" description="ASPIC/UnbV" evidence="2">
    <location>
        <begin position="580"/>
        <end position="631"/>
    </location>
</feature>
<dbReference type="EMBL" id="JADKYB010000019">
    <property type="protein sequence ID" value="MBM9508607.1"/>
    <property type="molecule type" value="Genomic_DNA"/>
</dbReference>
<dbReference type="SUPFAM" id="SSF69318">
    <property type="entry name" value="Integrin alpha N-terminal domain"/>
    <property type="match status" value="1"/>
</dbReference>
<keyword evidence="4" id="KW-1185">Reference proteome</keyword>
<dbReference type="PANTHER" id="PTHR16026">
    <property type="entry name" value="CARTILAGE ACIDIC PROTEIN 1"/>
    <property type="match status" value="1"/>
</dbReference>
<sequence>MDLRERLRRLVPGVATLLVATALFFGVNSAVATPNGDKVAKNYNFQEMPIALPPGYNNQKMNTIRPVNRAYQKLRGWISSVGASIAMNDVTGHGRPDGMCIVDTRTNDVVVTYTPTAPAADRFTPFVLKEAPLPMDAGMAPTGCTPGDFNGDGRMDFLITYWGRTPVLFMAKAGATTPALSSYVPREVVPTASPDGRYHGPRWNTDAAYVGDLDASGHPSIIIGNYFPDSDVLDPKAFANVSMNNSLSSAKNAGGDHVLRWYGASSGDQPTANYVEEKEAIDFQASSGWTLAISGADMTGDGKPEIYIANDFGHDHLLYNTSTPGHISFKEAVGSRGATTPKSFVLGKDSFKGMGVDFGDINHNGSFDMTVSNIDAAWGLEESNFVWVNKAKSTADMQKKLANGDAPFSQEAQQLGVAWTGWCWDVKMGDFLNDGNMAIVQADGFVKGKIDRWAWLQEMAMTNDDLLSNPAMWPNIGPGDDVAGNDKLAFYAKASNGKYANISKQLGLAVPIPTRGIATADTTGTGALDMAIARQWGPPVFYANKAPKLGDYINLSLYRPATGTGADPNMGLAATGSPVYGATATITNSQGTQVAELDGGGGHGGFRSFDVRFGLGDYMGQSNVKIQWHDTTGALHEQTLKLMPGSHTIQLTNQAQEVPSR</sequence>
<comment type="caution">
    <text evidence="3">The sequence shown here is derived from an EMBL/GenBank/DDBJ whole genome shotgun (WGS) entry which is preliminary data.</text>
</comment>
<evidence type="ECO:0000313" key="3">
    <source>
        <dbReference type="EMBL" id="MBM9508607.1"/>
    </source>
</evidence>
<dbReference type="InterPro" id="IPR011519">
    <property type="entry name" value="UnbV_ASPIC"/>
</dbReference>
<dbReference type="Gene3D" id="2.130.10.130">
    <property type="entry name" value="Integrin alpha, N-terminal"/>
    <property type="match status" value="1"/>
</dbReference>
<feature type="signal peptide" evidence="1">
    <location>
        <begin position="1"/>
        <end position="32"/>
    </location>
</feature>
<dbReference type="PANTHER" id="PTHR16026:SF0">
    <property type="entry name" value="CARTILAGE ACIDIC PROTEIN 1"/>
    <property type="match status" value="1"/>
</dbReference>
<dbReference type="Pfam" id="PF07593">
    <property type="entry name" value="UnbV_ASPIC"/>
    <property type="match status" value="1"/>
</dbReference>
<reference evidence="3 4" key="1">
    <citation type="submission" date="2021-01" db="EMBL/GenBank/DDBJ databases">
        <title>Streptomyces acididurans sp. nov., isolated from a peat swamp forest soil.</title>
        <authorList>
            <person name="Chantavorakit T."/>
            <person name="Duangmal K."/>
        </authorList>
    </citation>
    <scope>NUCLEOTIDE SEQUENCE [LARGE SCALE GENOMIC DNA]</scope>
    <source>
        <strain evidence="3 4">KK5PA1</strain>
    </source>
</reference>
<keyword evidence="1" id="KW-0732">Signal</keyword>